<name>A0ABN3HAH3_9ACTN</name>
<dbReference type="Proteomes" id="UP001501444">
    <property type="component" value="Unassembled WGS sequence"/>
</dbReference>
<comment type="caution">
    <text evidence="2">The sequence shown here is derived from an EMBL/GenBank/DDBJ whole genome shotgun (WGS) entry which is preliminary data.</text>
</comment>
<dbReference type="InterPro" id="IPR029062">
    <property type="entry name" value="Class_I_gatase-like"/>
</dbReference>
<reference evidence="2 3" key="1">
    <citation type="journal article" date="2019" name="Int. J. Syst. Evol. Microbiol.">
        <title>The Global Catalogue of Microorganisms (GCM) 10K type strain sequencing project: providing services to taxonomists for standard genome sequencing and annotation.</title>
        <authorList>
            <consortium name="The Broad Institute Genomics Platform"/>
            <consortium name="The Broad Institute Genome Sequencing Center for Infectious Disease"/>
            <person name="Wu L."/>
            <person name="Ma J."/>
        </authorList>
    </citation>
    <scope>NUCLEOTIDE SEQUENCE [LARGE SCALE GENOMIC DNA]</scope>
    <source>
        <strain evidence="2 3">JCM 3272</strain>
    </source>
</reference>
<evidence type="ECO:0000256" key="1">
    <source>
        <dbReference type="SAM" id="MobiDB-lite"/>
    </source>
</evidence>
<feature type="region of interest" description="Disordered" evidence="1">
    <location>
        <begin position="116"/>
        <end position="155"/>
    </location>
</feature>
<evidence type="ECO:0000313" key="3">
    <source>
        <dbReference type="Proteomes" id="UP001501444"/>
    </source>
</evidence>
<keyword evidence="3" id="KW-1185">Reference proteome</keyword>
<protein>
    <submittedName>
        <fullName evidence="2">Uncharacterized protein</fullName>
    </submittedName>
</protein>
<gene>
    <name evidence="2" type="ORF">GCM10010170_075580</name>
</gene>
<sequence>MTRVLMIVSAADSLTLADGTTHPTGFWAEEVAASHRVLRNAGVDIQPVGEYEGFGHAFDQDGHVRVEDDLRRAASAGVAQPQGLAADRGEHGAHSWLCGGRTGGEDEQLTVLGGTFGARDGRVHEQRVGPPLGEPADKFGGRLRSRRRRRPLARP</sequence>
<feature type="compositionally biased region" description="Basic residues" evidence="1">
    <location>
        <begin position="141"/>
        <end position="155"/>
    </location>
</feature>
<accession>A0ABN3HAH3</accession>
<dbReference type="SUPFAM" id="SSF52317">
    <property type="entry name" value="Class I glutamine amidotransferase-like"/>
    <property type="match status" value="1"/>
</dbReference>
<dbReference type="EMBL" id="BAAARV010000074">
    <property type="protein sequence ID" value="GAA2373045.1"/>
    <property type="molecule type" value="Genomic_DNA"/>
</dbReference>
<proteinExistence type="predicted"/>
<dbReference type="Gene3D" id="3.40.50.880">
    <property type="match status" value="1"/>
</dbReference>
<evidence type="ECO:0000313" key="2">
    <source>
        <dbReference type="EMBL" id="GAA2373045.1"/>
    </source>
</evidence>
<organism evidence="2 3">
    <name type="scientific">Dactylosporangium salmoneum</name>
    <dbReference type="NCBI Taxonomy" id="53361"/>
    <lineage>
        <taxon>Bacteria</taxon>
        <taxon>Bacillati</taxon>
        <taxon>Actinomycetota</taxon>
        <taxon>Actinomycetes</taxon>
        <taxon>Micromonosporales</taxon>
        <taxon>Micromonosporaceae</taxon>
        <taxon>Dactylosporangium</taxon>
    </lineage>
</organism>